<evidence type="ECO:0000313" key="2">
    <source>
        <dbReference type="Proteomes" id="UP000887563"/>
    </source>
</evidence>
<feature type="signal peptide" evidence="1">
    <location>
        <begin position="1"/>
        <end position="26"/>
    </location>
</feature>
<feature type="chain" id="PRO_5036905578" evidence="1">
    <location>
        <begin position="27"/>
        <end position="210"/>
    </location>
</feature>
<keyword evidence="2" id="KW-1185">Reference proteome</keyword>
<dbReference type="Gene3D" id="3.80.10.10">
    <property type="entry name" value="Ribonuclease Inhibitor"/>
    <property type="match status" value="1"/>
</dbReference>
<dbReference type="WBParaSite" id="Minc3s00114g05001">
    <property type="protein sequence ID" value="Minc3s00114g05001"/>
    <property type="gene ID" value="Minc3s00114g05001"/>
</dbReference>
<name>A0A914KU14_MELIC</name>
<reference evidence="3" key="1">
    <citation type="submission" date="2022-11" db="UniProtKB">
        <authorList>
            <consortium name="WormBaseParasite"/>
        </authorList>
    </citation>
    <scope>IDENTIFICATION</scope>
</reference>
<organism evidence="2 3">
    <name type="scientific">Meloidogyne incognita</name>
    <name type="common">Southern root-knot nematode worm</name>
    <name type="synonym">Oxyuris incognita</name>
    <dbReference type="NCBI Taxonomy" id="6306"/>
    <lineage>
        <taxon>Eukaryota</taxon>
        <taxon>Metazoa</taxon>
        <taxon>Ecdysozoa</taxon>
        <taxon>Nematoda</taxon>
        <taxon>Chromadorea</taxon>
        <taxon>Rhabditida</taxon>
        <taxon>Tylenchina</taxon>
        <taxon>Tylenchomorpha</taxon>
        <taxon>Tylenchoidea</taxon>
        <taxon>Meloidogynidae</taxon>
        <taxon>Meloidogyninae</taxon>
        <taxon>Meloidogyne</taxon>
        <taxon>Meloidogyne incognita group</taxon>
    </lineage>
</organism>
<sequence>MFNNYFINLFFTLAFLCILQNCPINAYIFDCLNGCMCNTDESAVHCHSLNLESVEVPKSKLRGFDVIGLTNNKIKNLPSESELLGKFPDLKAVDLEGNRNFDCSSLENYKKLTILSDCGKTEEELEEQKKKLPTSGKPTEDCDFECMANRRAEEFHQYLLRLWEMIKSKVSEISKKHGFDTFIDGIQKFFSEDVSDFFKGIGKKFHDIKF</sequence>
<accession>A0A914KU14</accession>
<dbReference type="AlphaFoldDB" id="A0A914KU14"/>
<proteinExistence type="predicted"/>
<dbReference type="Proteomes" id="UP000887563">
    <property type="component" value="Unplaced"/>
</dbReference>
<keyword evidence="1" id="KW-0732">Signal</keyword>
<protein>
    <submittedName>
        <fullName evidence="3">Uncharacterized protein</fullName>
    </submittedName>
</protein>
<evidence type="ECO:0000256" key="1">
    <source>
        <dbReference type="SAM" id="SignalP"/>
    </source>
</evidence>
<dbReference type="InterPro" id="IPR032675">
    <property type="entry name" value="LRR_dom_sf"/>
</dbReference>
<evidence type="ECO:0000313" key="3">
    <source>
        <dbReference type="WBParaSite" id="Minc3s00114g05001"/>
    </source>
</evidence>